<dbReference type="RefSeq" id="WP_023792013.1">
    <property type="nucleotide sequence ID" value="NC_023003.1"/>
</dbReference>
<feature type="chain" id="PRO_5004744541" evidence="4">
    <location>
        <begin position="20"/>
        <end position="332"/>
    </location>
</feature>
<dbReference type="STRING" id="673862.BABL1_gene_406"/>
<dbReference type="PROSITE" id="PS50297">
    <property type="entry name" value="ANK_REP_REGION"/>
    <property type="match status" value="2"/>
</dbReference>
<name>V6DGB7_9BACT</name>
<evidence type="ECO:0000256" key="3">
    <source>
        <dbReference type="PROSITE-ProRule" id="PRU00023"/>
    </source>
</evidence>
<dbReference type="OrthoDB" id="5657095at2"/>
<organism evidence="5 6">
    <name type="scientific">Candidatus Babela massiliensis</name>
    <dbReference type="NCBI Taxonomy" id="673862"/>
    <lineage>
        <taxon>Bacteria</taxon>
        <taxon>Candidatus Babelota</taxon>
        <taxon>Candidatus Babeliae</taxon>
        <taxon>Candidatus Babeliales</taxon>
        <taxon>Candidatus Babeliaceae</taxon>
        <taxon>Candidatus Babela</taxon>
    </lineage>
</organism>
<keyword evidence="4" id="KW-0732">Signal</keyword>
<dbReference type="PANTHER" id="PTHR24180:SF45">
    <property type="entry name" value="POLY [ADP-RIBOSE] POLYMERASE TANKYRASE"/>
    <property type="match status" value="1"/>
</dbReference>
<evidence type="ECO:0000256" key="2">
    <source>
        <dbReference type="ARBA" id="ARBA00023043"/>
    </source>
</evidence>
<dbReference type="PROSITE" id="PS50088">
    <property type="entry name" value="ANK_REPEAT"/>
    <property type="match status" value="2"/>
</dbReference>
<keyword evidence="6" id="KW-1185">Reference proteome</keyword>
<dbReference type="KEGG" id="dpb:BABL1_gene_406"/>
<dbReference type="Gene3D" id="1.25.40.20">
    <property type="entry name" value="Ankyrin repeat-containing domain"/>
    <property type="match status" value="1"/>
</dbReference>
<dbReference type="InterPro" id="IPR002110">
    <property type="entry name" value="Ankyrin_rpt"/>
</dbReference>
<feature type="signal peptide" evidence="4">
    <location>
        <begin position="1"/>
        <end position="19"/>
    </location>
</feature>
<dbReference type="eggNOG" id="COG0666">
    <property type="taxonomic scope" value="Bacteria"/>
</dbReference>
<evidence type="ECO:0000256" key="4">
    <source>
        <dbReference type="SAM" id="SignalP"/>
    </source>
</evidence>
<evidence type="ECO:0000256" key="1">
    <source>
        <dbReference type="ARBA" id="ARBA00022737"/>
    </source>
</evidence>
<gene>
    <name evidence="5" type="ORF">BABL1_gene_406</name>
</gene>
<dbReference type="SMART" id="SM00248">
    <property type="entry name" value="ANK"/>
    <property type="match status" value="3"/>
</dbReference>
<dbReference type="HOGENOM" id="CLU_835966_0_0_7"/>
<reference evidence="5 6" key="1">
    <citation type="journal article" date="2015" name="Biol. Direct">
        <title>Babela massiliensis, a representative of a widespread bacterial phylum with unusual adaptations to parasitism in amoebae.</title>
        <authorList>
            <person name="Pagnier I."/>
            <person name="Yutin N."/>
            <person name="Croce O."/>
            <person name="Makarova K.S."/>
            <person name="Wolf Y.I."/>
            <person name="Benamar S."/>
            <person name="Raoult D."/>
            <person name="Koonin E.V."/>
            <person name="La Scola B."/>
        </authorList>
    </citation>
    <scope>NUCLEOTIDE SEQUENCE [LARGE SCALE GENOMIC DNA]</scope>
    <source>
        <strain evidence="6">BABL1</strain>
    </source>
</reference>
<dbReference type="Proteomes" id="UP000018769">
    <property type="component" value="Chromosome I"/>
</dbReference>
<evidence type="ECO:0000313" key="5">
    <source>
        <dbReference type="EMBL" id="CDK30610.1"/>
    </source>
</evidence>
<proteinExistence type="predicted"/>
<dbReference type="InterPro" id="IPR051637">
    <property type="entry name" value="Ank_repeat_dom-contain_49"/>
</dbReference>
<dbReference type="PRINTS" id="PR01415">
    <property type="entry name" value="ANKYRIN"/>
</dbReference>
<dbReference type="InterPro" id="IPR036770">
    <property type="entry name" value="Ankyrin_rpt-contain_sf"/>
</dbReference>
<dbReference type="AlphaFoldDB" id="V6DGB7"/>
<keyword evidence="2 3" id="KW-0040">ANK repeat</keyword>
<keyword evidence="1" id="KW-0677">Repeat</keyword>
<protein>
    <submittedName>
        <fullName evidence="5">Ankyrin repeats containing protein</fullName>
    </submittedName>
</protein>
<sequence length="332" mass="37938">MKKAIIAIILSALTLNLRAMEHPQVNQKNYKELVEIKTLSEISVQVKPNLSEAIIYFIDELYRSLQSRPKLQGCIKQVESQKYIMMLLFNTYLSKIDDNNKIMDLLIDFINCRIDQSLKHNNILYSIGLHSFMFFFKQKNIDVNDLKILNQSLLSYIISSDNIFALRVFSSILRKSVKIKEGYQFYLDVNINDEDGYTPLIWLARLSALIHNDKKSQYYNIKEMAKILILKGANIDAQNVNGNTALMCAVMNDNMELVELLLKNGANINVQNVNGNTALMCAAVNDNIELIELLLKNGANINAQNVNGNTVFAYAFNNERIKQLLLERSTQN</sequence>
<evidence type="ECO:0000313" key="6">
    <source>
        <dbReference type="Proteomes" id="UP000018769"/>
    </source>
</evidence>
<feature type="repeat" description="ANK" evidence="3">
    <location>
        <begin position="274"/>
        <end position="306"/>
    </location>
</feature>
<dbReference type="PANTHER" id="PTHR24180">
    <property type="entry name" value="CYCLIN-DEPENDENT KINASE INHIBITOR 2C-RELATED"/>
    <property type="match status" value="1"/>
</dbReference>
<dbReference type="EMBL" id="HG793133">
    <property type="protein sequence ID" value="CDK30610.1"/>
    <property type="molecule type" value="Genomic_DNA"/>
</dbReference>
<feature type="repeat" description="ANK" evidence="3">
    <location>
        <begin position="241"/>
        <end position="273"/>
    </location>
</feature>
<dbReference type="Pfam" id="PF12796">
    <property type="entry name" value="Ank_2"/>
    <property type="match status" value="1"/>
</dbReference>
<accession>V6DGB7</accession>
<dbReference type="SUPFAM" id="SSF48403">
    <property type="entry name" value="Ankyrin repeat"/>
    <property type="match status" value="1"/>
</dbReference>